<evidence type="ECO:0000256" key="2">
    <source>
        <dbReference type="SAM" id="MobiDB-lite"/>
    </source>
</evidence>
<evidence type="ECO:0000313" key="3">
    <source>
        <dbReference type="EMBL" id="EJF56513.1"/>
    </source>
</evidence>
<dbReference type="GeneID" id="18834076"/>
<feature type="coiled-coil region" evidence="1">
    <location>
        <begin position="669"/>
        <end position="705"/>
    </location>
</feature>
<reference evidence="3 4" key="1">
    <citation type="journal article" date="2012" name="Science">
        <title>The Paleozoic origin of enzymatic lignin decomposition reconstructed from 31 fungal genomes.</title>
        <authorList>
            <person name="Floudas D."/>
            <person name="Binder M."/>
            <person name="Riley R."/>
            <person name="Barry K."/>
            <person name="Blanchette R.A."/>
            <person name="Henrissat B."/>
            <person name="Martinez A.T."/>
            <person name="Otillar R."/>
            <person name="Spatafora J.W."/>
            <person name="Yadav J.S."/>
            <person name="Aerts A."/>
            <person name="Benoit I."/>
            <person name="Boyd A."/>
            <person name="Carlson A."/>
            <person name="Copeland A."/>
            <person name="Coutinho P.M."/>
            <person name="de Vries R.P."/>
            <person name="Ferreira P."/>
            <person name="Findley K."/>
            <person name="Foster B."/>
            <person name="Gaskell J."/>
            <person name="Glotzer D."/>
            <person name="Gorecki P."/>
            <person name="Heitman J."/>
            <person name="Hesse C."/>
            <person name="Hori C."/>
            <person name="Igarashi K."/>
            <person name="Jurgens J.A."/>
            <person name="Kallen N."/>
            <person name="Kersten P."/>
            <person name="Kohler A."/>
            <person name="Kuees U."/>
            <person name="Kumar T.K.A."/>
            <person name="Kuo A."/>
            <person name="LaButti K."/>
            <person name="Larrondo L.F."/>
            <person name="Lindquist E."/>
            <person name="Ling A."/>
            <person name="Lombard V."/>
            <person name="Lucas S."/>
            <person name="Lundell T."/>
            <person name="Martin R."/>
            <person name="McLaughlin D.J."/>
            <person name="Morgenstern I."/>
            <person name="Morin E."/>
            <person name="Murat C."/>
            <person name="Nagy L.G."/>
            <person name="Nolan M."/>
            <person name="Ohm R.A."/>
            <person name="Patyshakuliyeva A."/>
            <person name="Rokas A."/>
            <person name="Ruiz-Duenas F.J."/>
            <person name="Sabat G."/>
            <person name="Salamov A."/>
            <person name="Samejima M."/>
            <person name="Schmutz J."/>
            <person name="Slot J.C."/>
            <person name="St John F."/>
            <person name="Stenlid J."/>
            <person name="Sun H."/>
            <person name="Sun S."/>
            <person name="Syed K."/>
            <person name="Tsang A."/>
            <person name="Wiebenga A."/>
            <person name="Young D."/>
            <person name="Pisabarro A."/>
            <person name="Eastwood D.C."/>
            <person name="Martin F."/>
            <person name="Cullen D."/>
            <person name="Grigoriev I.V."/>
            <person name="Hibbett D.S."/>
        </authorList>
    </citation>
    <scope>NUCLEOTIDE SEQUENCE [LARGE SCALE GENOMIC DNA]</scope>
    <source>
        <strain evidence="3 4">LYAD-421 SS1</strain>
    </source>
</reference>
<evidence type="ECO:0008006" key="5">
    <source>
        <dbReference type="Google" id="ProtNLM"/>
    </source>
</evidence>
<dbReference type="EMBL" id="JH719469">
    <property type="protein sequence ID" value="EJF56513.1"/>
    <property type="molecule type" value="Genomic_DNA"/>
</dbReference>
<organism evidence="3 4">
    <name type="scientific">Dichomitus squalens (strain LYAD-421)</name>
    <name type="common">Western red white-rot fungus</name>
    <dbReference type="NCBI Taxonomy" id="732165"/>
    <lineage>
        <taxon>Eukaryota</taxon>
        <taxon>Fungi</taxon>
        <taxon>Dikarya</taxon>
        <taxon>Basidiomycota</taxon>
        <taxon>Agaricomycotina</taxon>
        <taxon>Agaricomycetes</taxon>
        <taxon>Polyporales</taxon>
        <taxon>Polyporaceae</taxon>
        <taxon>Dichomitus</taxon>
    </lineage>
</organism>
<evidence type="ECO:0000256" key="1">
    <source>
        <dbReference type="SAM" id="Coils"/>
    </source>
</evidence>
<feature type="compositionally biased region" description="Polar residues" evidence="2">
    <location>
        <begin position="366"/>
        <end position="375"/>
    </location>
</feature>
<feature type="region of interest" description="Disordered" evidence="2">
    <location>
        <begin position="221"/>
        <end position="659"/>
    </location>
</feature>
<feature type="compositionally biased region" description="Polar residues" evidence="2">
    <location>
        <begin position="285"/>
        <end position="294"/>
    </location>
</feature>
<feature type="compositionally biased region" description="Polar residues" evidence="2">
    <location>
        <begin position="413"/>
        <end position="423"/>
    </location>
</feature>
<proteinExistence type="predicted"/>
<dbReference type="OrthoDB" id="2450055at2759"/>
<feature type="compositionally biased region" description="Polar residues" evidence="2">
    <location>
        <begin position="603"/>
        <end position="616"/>
    </location>
</feature>
<feature type="compositionally biased region" description="Low complexity" evidence="2">
    <location>
        <begin position="759"/>
        <end position="780"/>
    </location>
</feature>
<feature type="compositionally biased region" description="Pro residues" evidence="2">
    <location>
        <begin position="352"/>
        <end position="362"/>
    </location>
</feature>
<gene>
    <name evidence="3" type="ORF">DICSQDRAFT_113038</name>
</gene>
<keyword evidence="1" id="KW-0175">Coiled coil</keyword>
<evidence type="ECO:0000313" key="4">
    <source>
        <dbReference type="Proteomes" id="UP000053319"/>
    </source>
</evidence>
<feature type="compositionally biased region" description="Low complexity" evidence="2">
    <location>
        <begin position="632"/>
        <end position="645"/>
    </location>
</feature>
<feature type="compositionally biased region" description="Polar residues" evidence="2">
    <location>
        <begin position="718"/>
        <end position="753"/>
    </location>
</feature>
<feature type="compositionally biased region" description="Polar residues" evidence="2">
    <location>
        <begin position="466"/>
        <end position="486"/>
    </location>
</feature>
<sequence length="889" mass="96593">MANSSGPLAERSEIHKSCKTLESVVNILNDYCEAANAIVALQKKLAKALRESAAVKCVAEIPGNALITSATIFESMAEVDSKFAKFADKECDSVSAEVKKWFKKLAKEERTHDEKIASANQKIKQAGQIYERKAKKYPRDAAEEHTRYMNLLSTLGPEVNREKYNHALLVTQKHTSTMYNLASSLSRVADAEWMRSCESVRRYSPTIGQLGQWKALCEGGWSGSVPPDLPDGNAAEPSASSSQPTGSKEQDSDDLNGIRDLSTPLLEKPAPEYTSRNASERESTSRAATPSGQSPAPPPQYFPPTPAAEPTADARPNSDTTSKEAEDRPAPQSGVEQLVNADERSATIDAFPAPPTHFPMPPANGSKFNSNANAVTTPSPTSPPTQEIQNRSEATRLDLPESSSLTPFPRFTESPTPESTSALTDDFRSPAPTRAEPLTPPVFSNSVSSSESNSERDREQGPPPFSYSQTSRPSQSYASSQVSRPTVDTEKGALRSTAEQVATPSPSVPTSYRRGDYMEDAEFGVRQSLESPRLRAAEPTPGRVLEPNDTGRSNGSVVAALRDRYARGPGPTSPPPGPKSPPRELPRLPMNVSALANRYEPANGQSNLQRQATGSPTRERVRTSADTYSRMPEPSSTTLSTPSVSRYSDAPPAPTTDEIALRRQRIEELEELELREREHDLRMKEREIEQRARELERERLHLLNARGVRNDGYISDGSRATSGPRISTTQRPTSIETSPGSRYPSSYSQSTTHLVPPVSQQTSSSRTGSSQPSSPASQPADHAPYCGCESCSASKYKSRDVPSPRDLRPPEPPIQLRPDKPKGGWIRRLSMPVIPNAFSLDSKKGGVGIAGGPAAGYRGSMAFADEDGRLRTDLTGGIRNRSSTNLARR</sequence>
<feature type="compositionally biased region" description="Pro residues" evidence="2">
    <location>
        <begin position="295"/>
        <end position="307"/>
    </location>
</feature>
<protein>
    <recommendedName>
        <fullName evidence="5">IMD domain-containing protein</fullName>
    </recommendedName>
</protein>
<feature type="compositionally biased region" description="Polar residues" evidence="2">
    <location>
        <begin position="497"/>
        <end position="510"/>
    </location>
</feature>
<name>R7SKW6_DICSQ</name>
<dbReference type="RefSeq" id="XP_007370745.1">
    <property type="nucleotide sequence ID" value="XM_007370683.1"/>
</dbReference>
<dbReference type="HOGENOM" id="CLU_012567_0_0_1"/>
<feature type="compositionally biased region" description="Basic and acidic residues" evidence="2">
    <location>
        <begin position="797"/>
        <end position="809"/>
    </location>
</feature>
<dbReference type="OMA" id="KFADKEC"/>
<dbReference type="Proteomes" id="UP000053319">
    <property type="component" value="Unassembled WGS sequence"/>
</dbReference>
<feature type="compositionally biased region" description="Pro residues" evidence="2">
    <location>
        <begin position="571"/>
        <end position="580"/>
    </location>
</feature>
<dbReference type="AlphaFoldDB" id="R7SKW6"/>
<feature type="compositionally biased region" description="Polar residues" evidence="2">
    <location>
        <begin position="238"/>
        <end position="247"/>
    </location>
</feature>
<feature type="region of interest" description="Disordered" evidence="2">
    <location>
        <begin position="709"/>
        <end position="825"/>
    </location>
</feature>
<accession>R7SKW6</accession>
<dbReference type="KEGG" id="dsq:DICSQDRAFT_113038"/>